<gene>
    <name evidence="5" type="ORF">NPIL_338801</name>
</gene>
<organism evidence="5 6">
    <name type="scientific">Nephila pilipes</name>
    <name type="common">Giant wood spider</name>
    <name type="synonym">Nephila maculata</name>
    <dbReference type="NCBI Taxonomy" id="299642"/>
    <lineage>
        <taxon>Eukaryota</taxon>
        <taxon>Metazoa</taxon>
        <taxon>Ecdysozoa</taxon>
        <taxon>Arthropoda</taxon>
        <taxon>Chelicerata</taxon>
        <taxon>Arachnida</taxon>
        <taxon>Araneae</taxon>
        <taxon>Araneomorphae</taxon>
        <taxon>Entelegynae</taxon>
        <taxon>Araneoidea</taxon>
        <taxon>Nephilidae</taxon>
        <taxon>Nephila</taxon>
    </lineage>
</organism>
<comment type="caution">
    <text evidence="5">The sequence shown here is derived from an EMBL/GenBank/DDBJ whole genome shotgun (WGS) entry which is preliminary data.</text>
</comment>
<dbReference type="Pfam" id="PF15430">
    <property type="entry name" value="SVWC"/>
    <property type="match status" value="1"/>
</dbReference>
<name>A0A8X6MU17_NEPPI</name>
<dbReference type="PANTHER" id="PTHR39957:SF1">
    <property type="entry name" value="AT09846P1-RELATED"/>
    <property type="match status" value="1"/>
</dbReference>
<feature type="domain" description="Single" evidence="4">
    <location>
        <begin position="33"/>
        <end position="96"/>
    </location>
</feature>
<keyword evidence="6" id="KW-1185">Reference proteome</keyword>
<dbReference type="InterPro" id="IPR029277">
    <property type="entry name" value="SVWC_dom"/>
</dbReference>
<dbReference type="OrthoDB" id="6409530at2759"/>
<keyword evidence="2" id="KW-0964">Secreted</keyword>
<evidence type="ECO:0000256" key="3">
    <source>
        <dbReference type="SAM" id="SignalP"/>
    </source>
</evidence>
<evidence type="ECO:0000313" key="6">
    <source>
        <dbReference type="Proteomes" id="UP000887013"/>
    </source>
</evidence>
<dbReference type="Proteomes" id="UP000887013">
    <property type="component" value="Unassembled WGS sequence"/>
</dbReference>
<dbReference type="EMBL" id="BMAW01051037">
    <property type="protein sequence ID" value="GFS78178.1"/>
    <property type="molecule type" value="Genomic_DNA"/>
</dbReference>
<feature type="chain" id="PRO_5036453588" description="Single domain-containing protein" evidence="3">
    <location>
        <begin position="20"/>
        <end position="97"/>
    </location>
</feature>
<dbReference type="SMART" id="SM01318">
    <property type="entry name" value="SVWC"/>
    <property type="match status" value="1"/>
</dbReference>
<dbReference type="GO" id="GO:0005576">
    <property type="term" value="C:extracellular region"/>
    <property type="evidence" value="ECO:0007669"/>
    <property type="project" value="UniProtKB-SubCell"/>
</dbReference>
<evidence type="ECO:0000259" key="4">
    <source>
        <dbReference type="SMART" id="SM01318"/>
    </source>
</evidence>
<dbReference type="InterPro" id="IPR053308">
    <property type="entry name" value="Vago-like"/>
</dbReference>
<sequence length="97" mass="10579">MNQLFVISCVLAFIIGSNAYVAREELNTDDGNCKSSRYGTIPVGESRYNDADCERYDCSPGLLTIVGCGTVSTDDPKCRVVKRNGHYPDCCPTISCD</sequence>
<reference evidence="5" key="1">
    <citation type="submission" date="2020-08" db="EMBL/GenBank/DDBJ databases">
        <title>Multicomponent nature underlies the extraordinary mechanical properties of spider dragline silk.</title>
        <authorList>
            <person name="Kono N."/>
            <person name="Nakamura H."/>
            <person name="Mori M."/>
            <person name="Yoshida Y."/>
            <person name="Ohtoshi R."/>
            <person name="Malay A.D."/>
            <person name="Moran D.A.P."/>
            <person name="Tomita M."/>
            <person name="Numata K."/>
            <person name="Arakawa K."/>
        </authorList>
    </citation>
    <scope>NUCLEOTIDE SEQUENCE</scope>
</reference>
<proteinExistence type="predicted"/>
<comment type="subcellular location">
    <subcellularLocation>
        <location evidence="1">Secreted</location>
    </subcellularLocation>
</comment>
<accession>A0A8X6MU17</accession>
<dbReference type="AlphaFoldDB" id="A0A8X6MU17"/>
<dbReference type="PANTHER" id="PTHR39957">
    <property type="entry name" value="AT09846P1-RELATED"/>
    <property type="match status" value="1"/>
</dbReference>
<feature type="signal peptide" evidence="3">
    <location>
        <begin position="1"/>
        <end position="19"/>
    </location>
</feature>
<evidence type="ECO:0000256" key="1">
    <source>
        <dbReference type="ARBA" id="ARBA00004613"/>
    </source>
</evidence>
<evidence type="ECO:0000256" key="2">
    <source>
        <dbReference type="ARBA" id="ARBA00022525"/>
    </source>
</evidence>
<keyword evidence="3" id="KW-0732">Signal</keyword>
<protein>
    <recommendedName>
        <fullName evidence="4">Single domain-containing protein</fullName>
    </recommendedName>
</protein>
<evidence type="ECO:0000313" key="5">
    <source>
        <dbReference type="EMBL" id="GFS78178.1"/>
    </source>
</evidence>